<dbReference type="PANTHER" id="PTHR42872">
    <property type="entry name" value="PROTEIN-GLUTAMATE METHYLESTERASE/PROTEIN-GLUTAMINE GLUTAMINASE"/>
    <property type="match status" value="1"/>
</dbReference>
<dbReference type="SUPFAM" id="SSF52738">
    <property type="entry name" value="Methylesterase CheB, C-terminal domain"/>
    <property type="match status" value="1"/>
</dbReference>
<dbReference type="PANTHER" id="PTHR42872:SF6">
    <property type="entry name" value="PROTEIN-GLUTAMATE METHYLESTERASE_PROTEIN-GLUTAMINE GLUTAMINASE"/>
    <property type="match status" value="1"/>
</dbReference>
<dbReference type="GO" id="GO:0000156">
    <property type="term" value="F:phosphorelay response regulator activity"/>
    <property type="evidence" value="ECO:0007669"/>
    <property type="project" value="InterPro"/>
</dbReference>
<keyword evidence="4" id="KW-0145">Chemotaxis</keyword>
<proteinExistence type="predicted"/>
<protein>
    <recommendedName>
        <fullName evidence="2">protein-glutamate methylesterase</fullName>
        <ecNumber evidence="2">3.1.1.61</ecNumber>
    </recommendedName>
</protein>
<feature type="domain" description="CheB-type methylesterase" evidence="5">
    <location>
        <begin position="152"/>
        <end position="340"/>
    </location>
</feature>
<gene>
    <name evidence="6" type="ORF">EDC23_0548</name>
</gene>
<dbReference type="OrthoDB" id="9793421at2"/>
<feature type="active site" evidence="4">
    <location>
        <position position="162"/>
    </location>
</feature>
<dbReference type="GO" id="GO:0008984">
    <property type="term" value="F:protein-glutamate methylesterase activity"/>
    <property type="evidence" value="ECO:0007669"/>
    <property type="project" value="UniProtKB-EC"/>
</dbReference>
<evidence type="ECO:0000256" key="2">
    <source>
        <dbReference type="ARBA" id="ARBA00039140"/>
    </source>
</evidence>
<dbReference type="EC" id="3.1.1.61" evidence="2"/>
<reference evidence="6 7" key="1">
    <citation type="submission" date="2019-03" db="EMBL/GenBank/DDBJ databases">
        <title>Genomic Encyclopedia of Type Strains, Phase IV (KMG-IV): sequencing the most valuable type-strain genomes for metagenomic binning, comparative biology and taxonomic classification.</title>
        <authorList>
            <person name="Goeker M."/>
        </authorList>
    </citation>
    <scope>NUCLEOTIDE SEQUENCE [LARGE SCALE GENOMIC DNA]</scope>
    <source>
        <strain evidence="6 7">DSM 16326</strain>
    </source>
</reference>
<keyword evidence="7" id="KW-1185">Reference proteome</keyword>
<evidence type="ECO:0000313" key="6">
    <source>
        <dbReference type="EMBL" id="TDY04176.1"/>
    </source>
</evidence>
<evidence type="ECO:0000259" key="5">
    <source>
        <dbReference type="PROSITE" id="PS50122"/>
    </source>
</evidence>
<feature type="active site" evidence="4">
    <location>
        <position position="282"/>
    </location>
</feature>
<keyword evidence="1 4" id="KW-0378">Hydrolase</keyword>
<comment type="caution">
    <text evidence="6">The sequence shown here is derived from an EMBL/GenBank/DDBJ whole genome shotgun (WGS) entry which is preliminary data.</text>
</comment>
<dbReference type="Proteomes" id="UP000294914">
    <property type="component" value="Unassembled WGS sequence"/>
</dbReference>
<organism evidence="6 7">
    <name type="scientific">Thiohalophilus thiocyanatoxydans</name>
    <dbReference type="NCBI Taxonomy" id="381308"/>
    <lineage>
        <taxon>Bacteria</taxon>
        <taxon>Pseudomonadati</taxon>
        <taxon>Pseudomonadota</taxon>
        <taxon>Gammaproteobacteria</taxon>
        <taxon>Thiohalomonadales</taxon>
        <taxon>Thiohalophilaceae</taxon>
        <taxon>Thiohalophilus</taxon>
    </lineage>
</organism>
<sequence length="345" mass="37674">MDGEIFMSVNLPKSELRGIRIAVATASSRHRDKLQKIFERAGLRVILNEPFSDSFIAKIPHNKIDVLLLDLDEGDETQHLLLEKLLESTEIPIIFNDVSALAFNEPGKQGKWFGILMGKIAEITGRLEGEMPDMEAGSYAVNETLSARDKTLATRVWVLAASLGGPDAIKRFLAKLPEDFPASLILAQHLGASFEPLLAQQLDRITPLRVMPARVGHSLHHGEIIVAPVGQRLRINPIGVIELLPQVIPSFYTPSIDTVITDIGLRFGANSGAIIFSGMCDDSVLGVRAMHAMGGPIWTQEAESCVISNMPDQVRNTGVSSYTGTPEQLAAKLVEHLTQRQADYG</sequence>
<dbReference type="Pfam" id="PF01339">
    <property type="entry name" value="CheB_methylest"/>
    <property type="match status" value="1"/>
</dbReference>
<dbReference type="EMBL" id="SOQX01000001">
    <property type="protein sequence ID" value="TDY04176.1"/>
    <property type="molecule type" value="Genomic_DNA"/>
</dbReference>
<evidence type="ECO:0000256" key="3">
    <source>
        <dbReference type="ARBA" id="ARBA00048267"/>
    </source>
</evidence>
<accession>A0A4R8IT56</accession>
<dbReference type="AlphaFoldDB" id="A0A4R8IT56"/>
<dbReference type="InterPro" id="IPR000673">
    <property type="entry name" value="Sig_transdc_resp-reg_Me-estase"/>
</dbReference>
<dbReference type="CDD" id="cd16432">
    <property type="entry name" value="CheB_Rec"/>
    <property type="match status" value="1"/>
</dbReference>
<dbReference type="PROSITE" id="PS50122">
    <property type="entry name" value="CHEB"/>
    <property type="match status" value="1"/>
</dbReference>
<dbReference type="GO" id="GO:0005737">
    <property type="term" value="C:cytoplasm"/>
    <property type="evidence" value="ECO:0007669"/>
    <property type="project" value="InterPro"/>
</dbReference>
<dbReference type="Gene3D" id="3.40.50.180">
    <property type="entry name" value="Methylesterase CheB, C-terminal domain"/>
    <property type="match status" value="1"/>
</dbReference>
<evidence type="ECO:0000313" key="7">
    <source>
        <dbReference type="Proteomes" id="UP000294914"/>
    </source>
</evidence>
<evidence type="ECO:0000256" key="4">
    <source>
        <dbReference type="PROSITE-ProRule" id="PRU00050"/>
    </source>
</evidence>
<evidence type="ECO:0000256" key="1">
    <source>
        <dbReference type="ARBA" id="ARBA00022801"/>
    </source>
</evidence>
<comment type="catalytic activity">
    <reaction evidence="3">
        <text>[protein]-L-glutamate 5-O-methyl ester + H2O = L-glutamyl-[protein] + methanol + H(+)</text>
        <dbReference type="Rhea" id="RHEA:23236"/>
        <dbReference type="Rhea" id="RHEA-COMP:10208"/>
        <dbReference type="Rhea" id="RHEA-COMP:10311"/>
        <dbReference type="ChEBI" id="CHEBI:15377"/>
        <dbReference type="ChEBI" id="CHEBI:15378"/>
        <dbReference type="ChEBI" id="CHEBI:17790"/>
        <dbReference type="ChEBI" id="CHEBI:29973"/>
        <dbReference type="ChEBI" id="CHEBI:82795"/>
        <dbReference type="EC" id="3.1.1.61"/>
    </reaction>
</comment>
<dbReference type="InterPro" id="IPR035909">
    <property type="entry name" value="CheB_C"/>
</dbReference>
<dbReference type="GO" id="GO:0006935">
    <property type="term" value="P:chemotaxis"/>
    <property type="evidence" value="ECO:0007669"/>
    <property type="project" value="UniProtKB-UniRule"/>
</dbReference>
<feature type="active site" evidence="4">
    <location>
        <position position="189"/>
    </location>
</feature>
<name>A0A4R8IT56_9GAMM</name>